<evidence type="ECO:0000256" key="4">
    <source>
        <dbReference type="ARBA" id="ARBA00022729"/>
    </source>
</evidence>
<dbReference type="Gene3D" id="3.40.190.10">
    <property type="entry name" value="Periplasmic binding protein-like II"/>
    <property type="match status" value="2"/>
</dbReference>
<dbReference type="InterPro" id="IPR006059">
    <property type="entry name" value="SBP"/>
</dbReference>
<dbReference type="PROSITE" id="PS51257">
    <property type="entry name" value="PROKAR_LIPOPROTEIN"/>
    <property type="match status" value="1"/>
</dbReference>
<feature type="chain" id="PRO_5038534205" evidence="5">
    <location>
        <begin position="23"/>
        <end position="416"/>
    </location>
</feature>
<dbReference type="RefSeq" id="WP_163472633.1">
    <property type="nucleotide sequence ID" value="NZ_JAAGWZ010000002.1"/>
</dbReference>
<evidence type="ECO:0000256" key="2">
    <source>
        <dbReference type="ARBA" id="ARBA00022448"/>
    </source>
</evidence>
<keyword evidence="2" id="KW-0813">Transport</keyword>
<dbReference type="GO" id="GO:0055052">
    <property type="term" value="C:ATP-binding cassette (ABC) transporter complex, substrate-binding subunit-containing"/>
    <property type="evidence" value="ECO:0007669"/>
    <property type="project" value="TreeGrafter"/>
</dbReference>
<dbReference type="Proteomes" id="UP000479756">
    <property type="component" value="Unassembled WGS sequence"/>
</dbReference>
<dbReference type="PANTHER" id="PTHR30061:SF50">
    <property type="entry name" value="MALTOSE_MALTODEXTRIN-BINDING PERIPLASMIC PROTEIN"/>
    <property type="match status" value="1"/>
</dbReference>
<dbReference type="GO" id="GO:1901982">
    <property type="term" value="F:maltose binding"/>
    <property type="evidence" value="ECO:0007669"/>
    <property type="project" value="TreeGrafter"/>
</dbReference>
<reference evidence="6 7" key="1">
    <citation type="journal article" date="2014" name="Int. J. Syst. Evol. Microbiol.">
        <title>Description of Galbitalea soli gen. nov., sp. nov., and Frondihabitans sucicola sp. nov.</title>
        <authorList>
            <person name="Kim S.J."/>
            <person name="Lim J.M."/>
            <person name="Ahn J.H."/>
            <person name="Weon H.Y."/>
            <person name="Hamada M."/>
            <person name="Suzuki K."/>
            <person name="Ahn T.Y."/>
            <person name="Kwon S.W."/>
        </authorList>
    </citation>
    <scope>NUCLEOTIDE SEQUENCE [LARGE SCALE GENOMIC DNA]</scope>
    <source>
        <strain evidence="6 7">NBRC 108727</strain>
    </source>
</reference>
<comment type="similarity">
    <text evidence="1">Belongs to the bacterial solute-binding protein 1 family.</text>
</comment>
<keyword evidence="3" id="KW-0762">Sugar transport</keyword>
<feature type="signal peptide" evidence="5">
    <location>
        <begin position="1"/>
        <end position="22"/>
    </location>
</feature>
<dbReference type="GO" id="GO:0015144">
    <property type="term" value="F:carbohydrate transmembrane transporter activity"/>
    <property type="evidence" value="ECO:0007669"/>
    <property type="project" value="InterPro"/>
</dbReference>
<dbReference type="SUPFAM" id="SSF53850">
    <property type="entry name" value="Periplasmic binding protein-like II"/>
    <property type="match status" value="1"/>
</dbReference>
<evidence type="ECO:0000256" key="5">
    <source>
        <dbReference type="SAM" id="SignalP"/>
    </source>
</evidence>
<organism evidence="6 7">
    <name type="scientific">Galbitalea soli</name>
    <dbReference type="NCBI Taxonomy" id="1268042"/>
    <lineage>
        <taxon>Bacteria</taxon>
        <taxon>Bacillati</taxon>
        <taxon>Actinomycetota</taxon>
        <taxon>Actinomycetes</taxon>
        <taxon>Micrococcales</taxon>
        <taxon>Microbacteriaceae</taxon>
        <taxon>Galbitalea</taxon>
    </lineage>
</organism>
<dbReference type="Pfam" id="PF13416">
    <property type="entry name" value="SBP_bac_8"/>
    <property type="match status" value="1"/>
</dbReference>
<dbReference type="GO" id="GO:0015768">
    <property type="term" value="P:maltose transport"/>
    <property type="evidence" value="ECO:0007669"/>
    <property type="project" value="TreeGrafter"/>
</dbReference>
<dbReference type="InterPro" id="IPR006060">
    <property type="entry name" value="Maltose/Cyclodextrin-bd"/>
</dbReference>
<dbReference type="PANTHER" id="PTHR30061">
    <property type="entry name" value="MALTOSE-BINDING PERIPLASMIC PROTEIN"/>
    <property type="match status" value="1"/>
</dbReference>
<evidence type="ECO:0000256" key="3">
    <source>
        <dbReference type="ARBA" id="ARBA00022597"/>
    </source>
</evidence>
<comment type="caution">
    <text evidence="6">The sequence shown here is derived from an EMBL/GenBank/DDBJ whole genome shotgun (WGS) entry which is preliminary data.</text>
</comment>
<dbReference type="AlphaFoldDB" id="A0A7C9PMP5"/>
<sequence>MSPRRRIGVTAAVATVAALALAGCSGTSSSPSSPAAAGSTITVWADDTHIAALKTVVATFEKANNVTVKLIQKDGAKIVSDFIQQAPTGNGPDVFVTANDGTGNLVQNGVIAPITIPNESDYAKVGIDAVTYNGKTYGMPVSLESVALIQNTALDPTTHDTFDQLLAAGNKLKAAGKVKYPFVVQSGTNGASDPYHLYPLETSFGVPVFGTSSAGGYDSTDLQLGNAQGTKWAAQLAAWGKSGVLNPNYTYDIALNAFTSGQTPYIITGPWSLPKIQAAKIAYSVVKIPSAGGQPSQPFVGVQAFFVNKYSKNSLLANKFAVEYMGSEAAQVAFYKTGQRAPALLSAFQSVSSDKDVTAFGAVSANGAPLPNIPAMNSVWADWGNTEGAIIAGKAANPATAWTTMVGSIKAAIAKG</sequence>
<proteinExistence type="inferred from homology"/>
<keyword evidence="7" id="KW-1185">Reference proteome</keyword>
<dbReference type="EMBL" id="JAAGWZ010000002">
    <property type="protein sequence ID" value="NEM90931.1"/>
    <property type="molecule type" value="Genomic_DNA"/>
</dbReference>
<keyword evidence="4 5" id="KW-0732">Signal</keyword>
<gene>
    <name evidence="6" type="ORF">G3T37_06130</name>
</gene>
<accession>A0A7C9PMP5</accession>
<dbReference type="CDD" id="cd13586">
    <property type="entry name" value="PBP2_Maltose_binding_like"/>
    <property type="match status" value="1"/>
</dbReference>
<name>A0A7C9PMP5_9MICO</name>
<evidence type="ECO:0000313" key="7">
    <source>
        <dbReference type="Proteomes" id="UP000479756"/>
    </source>
</evidence>
<dbReference type="GO" id="GO:0042956">
    <property type="term" value="P:maltodextrin transmembrane transport"/>
    <property type="evidence" value="ECO:0007669"/>
    <property type="project" value="TreeGrafter"/>
</dbReference>
<evidence type="ECO:0000256" key="1">
    <source>
        <dbReference type="ARBA" id="ARBA00008520"/>
    </source>
</evidence>
<evidence type="ECO:0000313" key="6">
    <source>
        <dbReference type="EMBL" id="NEM90931.1"/>
    </source>
</evidence>
<dbReference type="PRINTS" id="PR00181">
    <property type="entry name" value="MALTOSEBP"/>
</dbReference>
<protein>
    <submittedName>
        <fullName evidence="6">Maltose ABC transporter substrate-binding protein</fullName>
    </submittedName>
</protein>